<reference evidence="3" key="1">
    <citation type="journal article" date="2019" name="Int. J. Syst. Evol. Microbiol.">
        <title>The Global Catalogue of Microorganisms (GCM) 10K type strain sequencing project: providing services to taxonomists for standard genome sequencing and annotation.</title>
        <authorList>
            <consortium name="The Broad Institute Genomics Platform"/>
            <consortium name="The Broad Institute Genome Sequencing Center for Infectious Disease"/>
            <person name="Wu L."/>
            <person name="Ma J."/>
        </authorList>
    </citation>
    <scope>NUCLEOTIDE SEQUENCE [LARGE SCALE GENOMIC DNA]</scope>
    <source>
        <strain evidence="3">JCM 9377</strain>
    </source>
</reference>
<feature type="transmembrane region" description="Helical" evidence="1">
    <location>
        <begin position="170"/>
        <end position="189"/>
    </location>
</feature>
<evidence type="ECO:0000256" key="1">
    <source>
        <dbReference type="SAM" id="Phobius"/>
    </source>
</evidence>
<organism evidence="2 3">
    <name type="scientific">Actinocorallia longicatena</name>
    <dbReference type="NCBI Taxonomy" id="111803"/>
    <lineage>
        <taxon>Bacteria</taxon>
        <taxon>Bacillati</taxon>
        <taxon>Actinomycetota</taxon>
        <taxon>Actinomycetes</taxon>
        <taxon>Streptosporangiales</taxon>
        <taxon>Thermomonosporaceae</taxon>
        <taxon>Actinocorallia</taxon>
    </lineage>
</organism>
<keyword evidence="3" id="KW-1185">Reference proteome</keyword>
<name>A0ABP6QBL7_9ACTN</name>
<dbReference type="PANTHER" id="PTHR35007">
    <property type="entry name" value="INTEGRAL MEMBRANE PROTEIN-RELATED"/>
    <property type="match status" value="1"/>
</dbReference>
<proteinExistence type="predicted"/>
<dbReference type="EMBL" id="BAAAUV010000007">
    <property type="protein sequence ID" value="GAA3214298.1"/>
    <property type="molecule type" value="Genomic_DNA"/>
</dbReference>
<evidence type="ECO:0000313" key="3">
    <source>
        <dbReference type="Proteomes" id="UP001501237"/>
    </source>
</evidence>
<protein>
    <recommendedName>
        <fullName evidence="4">Type II secretion system protein GspF domain-containing protein</fullName>
    </recommendedName>
</protein>
<gene>
    <name evidence="2" type="ORF">GCM10010468_34980</name>
</gene>
<keyword evidence="1" id="KW-0472">Membrane</keyword>
<feature type="transmembrane region" description="Helical" evidence="1">
    <location>
        <begin position="195"/>
        <end position="220"/>
    </location>
</feature>
<dbReference type="Proteomes" id="UP001501237">
    <property type="component" value="Unassembled WGS sequence"/>
</dbReference>
<evidence type="ECO:0000313" key="2">
    <source>
        <dbReference type="EMBL" id="GAA3214298.1"/>
    </source>
</evidence>
<dbReference type="PANTHER" id="PTHR35007:SF4">
    <property type="entry name" value="CONSERVED TRANSMEMBRANE PROTEIN-RELATED"/>
    <property type="match status" value="1"/>
</dbReference>
<keyword evidence="1" id="KW-1133">Transmembrane helix</keyword>
<sequence>MIELCDGLAAELTAGRAPEEALARTLSTLPTELTALLQHLTTPSGTATAWNAPVSGISAISGIRSIANTPAAAGVFTTPGIFTAPGVTAPGVMYPGALPGIPPELDIPTELDRASTAPGAESLRLLAASWRIGVERGATFATVIDSLAAALRDETAHQEHITSQLAAPKATAKLLAALPLLGMTMAWAMGANPLAFLFTTLPGLASLTAGTLLNAAGLLWTHRIAQAAQHPT</sequence>
<accession>A0ABP6QBL7</accession>
<evidence type="ECO:0008006" key="4">
    <source>
        <dbReference type="Google" id="ProtNLM"/>
    </source>
</evidence>
<keyword evidence="1" id="KW-0812">Transmembrane</keyword>
<comment type="caution">
    <text evidence="2">The sequence shown here is derived from an EMBL/GenBank/DDBJ whole genome shotgun (WGS) entry which is preliminary data.</text>
</comment>